<comment type="caution">
    <text evidence="2">The sequence shown here is derived from an EMBL/GenBank/DDBJ whole genome shotgun (WGS) entry which is preliminary data.</text>
</comment>
<reference evidence="2" key="1">
    <citation type="journal article" date="2014" name="Front. Microbiol.">
        <title>High frequency of phylogenetically diverse reductive dehalogenase-homologous genes in deep subseafloor sedimentary metagenomes.</title>
        <authorList>
            <person name="Kawai M."/>
            <person name="Futagami T."/>
            <person name="Toyoda A."/>
            <person name="Takaki Y."/>
            <person name="Nishi S."/>
            <person name="Hori S."/>
            <person name="Arai W."/>
            <person name="Tsubouchi T."/>
            <person name="Morono Y."/>
            <person name="Uchiyama I."/>
            <person name="Ito T."/>
            <person name="Fujiyama A."/>
            <person name="Inagaki F."/>
            <person name="Takami H."/>
        </authorList>
    </citation>
    <scope>NUCLEOTIDE SEQUENCE</scope>
    <source>
        <strain evidence="2">Expedition CK06-06</strain>
    </source>
</reference>
<sequence>MQLDQLRKSIKEKVWKIQLITGILLIIGILTPFSYIATTTRFEIVWTIGLIFTTSAGLGSIMNSVLLTGTASQLVLPAVGFIYVVIVFLIAFLYIIYGIQKKELTNKKGKIFKVPMWRMGLILLVLTTGILITQGIFYHDSIFYFTSFTFEFFTLHVGS</sequence>
<name>X1AVW0_9ZZZZ</name>
<keyword evidence="1" id="KW-0472">Membrane</keyword>
<accession>X1AVW0</accession>
<feature type="transmembrane region" description="Helical" evidence="1">
    <location>
        <begin position="74"/>
        <end position="99"/>
    </location>
</feature>
<feature type="transmembrane region" description="Helical" evidence="1">
    <location>
        <begin position="15"/>
        <end position="37"/>
    </location>
</feature>
<evidence type="ECO:0000313" key="2">
    <source>
        <dbReference type="EMBL" id="GAG87204.1"/>
    </source>
</evidence>
<dbReference type="AlphaFoldDB" id="X1AVW0"/>
<proteinExistence type="predicted"/>
<evidence type="ECO:0000256" key="1">
    <source>
        <dbReference type="SAM" id="Phobius"/>
    </source>
</evidence>
<gene>
    <name evidence="2" type="ORF">S01H4_30332</name>
</gene>
<feature type="transmembrane region" description="Helical" evidence="1">
    <location>
        <begin position="120"/>
        <end position="138"/>
    </location>
</feature>
<feature type="transmembrane region" description="Helical" evidence="1">
    <location>
        <begin position="44"/>
        <end position="62"/>
    </location>
</feature>
<keyword evidence="1" id="KW-1133">Transmembrane helix</keyword>
<organism evidence="2">
    <name type="scientific">marine sediment metagenome</name>
    <dbReference type="NCBI Taxonomy" id="412755"/>
    <lineage>
        <taxon>unclassified sequences</taxon>
        <taxon>metagenomes</taxon>
        <taxon>ecological metagenomes</taxon>
    </lineage>
</organism>
<dbReference type="EMBL" id="BART01015649">
    <property type="protein sequence ID" value="GAG87204.1"/>
    <property type="molecule type" value="Genomic_DNA"/>
</dbReference>
<keyword evidence="1" id="KW-0812">Transmembrane</keyword>
<protein>
    <submittedName>
        <fullName evidence="2">Uncharacterized protein</fullName>
    </submittedName>
</protein>
<feature type="non-terminal residue" evidence="2">
    <location>
        <position position="159"/>
    </location>
</feature>